<keyword evidence="1" id="KW-0472">Membrane</keyword>
<dbReference type="Gene3D" id="3.40.50.300">
    <property type="entry name" value="P-loop containing nucleotide triphosphate hydrolases"/>
    <property type="match status" value="1"/>
</dbReference>
<gene>
    <name evidence="3" type="ORF">EDC39_101508</name>
</gene>
<keyword evidence="1" id="KW-1133">Transmembrane helix</keyword>
<evidence type="ECO:0000313" key="3">
    <source>
        <dbReference type="EMBL" id="TYP00341.1"/>
    </source>
</evidence>
<sequence length="316" mass="35425">MYREHFGFREQPFSIAPDPQYLYLSRQHREALAHLIYGVRTGGFVLLTGEVGTGKTTLCRCLLEQLPAQVLVAYIVNTGLSERELLETICDEFRIVRPRQNVNNKVLIDAINTFLLKAHAAGKSPVLIIDEAQNLAPSVLEQVRLLTNLETSRRKLLQIILIGQPELKSLLETRQMRQLSQRITARFHLEALSGSEIAAYVNHRLHKAGVTRPIFGREALRLLGRLSGGIPRLINVICDRALLGAYCEEKHTVSRRILRKAAAEVFGRPVGILSRWWPVLFFAACLLFAVLYGSGLFARLPFTGFFAAGPSLSTRS</sequence>
<dbReference type="Pfam" id="PF13401">
    <property type="entry name" value="AAA_22"/>
    <property type="match status" value="1"/>
</dbReference>
<feature type="domain" description="AAA+ ATPase" evidence="2">
    <location>
        <begin position="41"/>
        <end position="193"/>
    </location>
</feature>
<evidence type="ECO:0000256" key="1">
    <source>
        <dbReference type="SAM" id="Phobius"/>
    </source>
</evidence>
<organism evidence="3 4">
    <name type="scientific">Geothermobacter ehrlichii</name>
    <dbReference type="NCBI Taxonomy" id="213224"/>
    <lineage>
        <taxon>Bacteria</taxon>
        <taxon>Pseudomonadati</taxon>
        <taxon>Thermodesulfobacteriota</taxon>
        <taxon>Desulfuromonadia</taxon>
        <taxon>Desulfuromonadales</taxon>
        <taxon>Geothermobacteraceae</taxon>
        <taxon>Geothermobacter</taxon>
    </lineage>
</organism>
<dbReference type="InterPro" id="IPR027417">
    <property type="entry name" value="P-loop_NTPase"/>
</dbReference>
<evidence type="ECO:0000259" key="2">
    <source>
        <dbReference type="SMART" id="SM00382"/>
    </source>
</evidence>
<name>A0A5D3WNB3_9BACT</name>
<proteinExistence type="predicted"/>
<evidence type="ECO:0000313" key="4">
    <source>
        <dbReference type="Proteomes" id="UP000324159"/>
    </source>
</evidence>
<protein>
    <submittedName>
        <fullName evidence="3">Type II secretory pathway predicted ATPase ExeA</fullName>
    </submittedName>
</protein>
<keyword evidence="1" id="KW-0812">Transmembrane</keyword>
<reference evidence="3 4" key="1">
    <citation type="submission" date="2019-07" db="EMBL/GenBank/DDBJ databases">
        <title>Genomic Encyclopedia of Type Strains, Phase IV (KMG-IV): sequencing the most valuable type-strain genomes for metagenomic binning, comparative biology and taxonomic classification.</title>
        <authorList>
            <person name="Goeker M."/>
        </authorList>
    </citation>
    <scope>NUCLEOTIDE SEQUENCE [LARGE SCALE GENOMIC DNA]</scope>
    <source>
        <strain evidence="3 4">SS015</strain>
    </source>
</reference>
<keyword evidence="4" id="KW-1185">Reference proteome</keyword>
<dbReference type="InterPro" id="IPR052026">
    <property type="entry name" value="ExeA_AAA_ATPase_DNA-bind"/>
</dbReference>
<dbReference type="PANTHER" id="PTHR35894">
    <property type="entry name" value="GENERAL SECRETION PATHWAY PROTEIN A-RELATED"/>
    <property type="match status" value="1"/>
</dbReference>
<dbReference type="PANTHER" id="PTHR35894:SF1">
    <property type="entry name" value="PHOSPHORIBULOKINASE _ URIDINE KINASE FAMILY"/>
    <property type="match status" value="1"/>
</dbReference>
<dbReference type="RefSeq" id="WP_148894533.1">
    <property type="nucleotide sequence ID" value="NZ_VNIB01000001.1"/>
</dbReference>
<dbReference type="OrthoDB" id="9779230at2"/>
<dbReference type="Proteomes" id="UP000324159">
    <property type="component" value="Unassembled WGS sequence"/>
</dbReference>
<dbReference type="SUPFAM" id="SSF52540">
    <property type="entry name" value="P-loop containing nucleoside triphosphate hydrolases"/>
    <property type="match status" value="1"/>
</dbReference>
<feature type="transmembrane region" description="Helical" evidence="1">
    <location>
        <begin position="276"/>
        <end position="298"/>
    </location>
</feature>
<accession>A0A5D3WNB3</accession>
<comment type="caution">
    <text evidence="3">The sequence shown here is derived from an EMBL/GenBank/DDBJ whole genome shotgun (WGS) entry which is preliminary data.</text>
</comment>
<dbReference type="CDD" id="cd00009">
    <property type="entry name" value="AAA"/>
    <property type="match status" value="1"/>
</dbReference>
<dbReference type="GO" id="GO:0016887">
    <property type="term" value="F:ATP hydrolysis activity"/>
    <property type="evidence" value="ECO:0007669"/>
    <property type="project" value="InterPro"/>
</dbReference>
<dbReference type="AlphaFoldDB" id="A0A5D3WNB3"/>
<dbReference type="EMBL" id="VNIB01000001">
    <property type="protein sequence ID" value="TYP00341.1"/>
    <property type="molecule type" value="Genomic_DNA"/>
</dbReference>
<dbReference type="SMART" id="SM00382">
    <property type="entry name" value="AAA"/>
    <property type="match status" value="1"/>
</dbReference>
<dbReference type="InterPro" id="IPR049945">
    <property type="entry name" value="AAA_22"/>
</dbReference>
<dbReference type="InterPro" id="IPR003593">
    <property type="entry name" value="AAA+_ATPase"/>
</dbReference>